<accession>A0AAD1D2B5</accession>
<sequence length="222" mass="24708">METGQMITNVKSRPTARKATQARGRARRAELLEAARVMLDTQNIDQIGMIAVAEVAGIPASSAYHFFPEIGDLWKELVRTLAIVQAAEDLMLPEVDEWETLIELSLVHHQKAFNSNRAARQLMLGPHTPPEIKNAGCKEDFRFGTALWTAVRRQFVLPGLADSRELFFKALLISDVFFSLSVADRDYVTDEAVAEAKLAMTSYLRSYLPTRLARAGETDAAT</sequence>
<dbReference type="EMBL" id="AP018711">
    <property type="protein sequence ID" value="BBE32572.1"/>
    <property type="molecule type" value="Genomic_DNA"/>
</dbReference>
<dbReference type="SUPFAM" id="SSF46689">
    <property type="entry name" value="Homeodomain-like"/>
    <property type="match status" value="1"/>
</dbReference>
<name>A0AAD1D2B5_SPHMI</name>
<evidence type="ECO:0000313" key="2">
    <source>
        <dbReference type="Proteomes" id="UP000275727"/>
    </source>
</evidence>
<dbReference type="AlphaFoldDB" id="A0AAD1D2B5"/>
<proteinExistence type="predicted"/>
<protein>
    <submittedName>
        <fullName evidence="1">Transcriptional regulator AguR</fullName>
    </submittedName>
</protein>
<dbReference type="KEGG" id="smic:SmB9_02300"/>
<organism evidence="1 2">
    <name type="scientific">Sphingosinicella microcystinivorans</name>
    <dbReference type="NCBI Taxonomy" id="335406"/>
    <lineage>
        <taxon>Bacteria</taxon>
        <taxon>Pseudomonadati</taxon>
        <taxon>Pseudomonadota</taxon>
        <taxon>Alphaproteobacteria</taxon>
        <taxon>Sphingomonadales</taxon>
        <taxon>Sphingosinicellaceae</taxon>
        <taxon>Sphingosinicella</taxon>
    </lineage>
</organism>
<gene>
    <name evidence="1" type="primary">aguR_1</name>
    <name evidence="1" type="ORF">SmB9_02300</name>
</gene>
<dbReference type="Proteomes" id="UP000275727">
    <property type="component" value="Chromosome"/>
</dbReference>
<evidence type="ECO:0000313" key="1">
    <source>
        <dbReference type="EMBL" id="BBE32572.1"/>
    </source>
</evidence>
<dbReference type="InterPro" id="IPR009057">
    <property type="entry name" value="Homeodomain-like_sf"/>
</dbReference>
<dbReference type="RefSeq" id="WP_243446561.1">
    <property type="nucleotide sequence ID" value="NZ_RBWX01000008.1"/>
</dbReference>
<reference evidence="1 2" key="1">
    <citation type="submission" date="2018-06" db="EMBL/GenBank/DDBJ databases">
        <title>Complete Genome Sequence of the Microcystin-Degrading Bacterium Sphingosinicella microcystinivorans Strain B-9.</title>
        <authorList>
            <person name="Jin H."/>
            <person name="Nishizawa T."/>
            <person name="Guo Y."/>
            <person name="Nishizawa A."/>
            <person name="Park H."/>
            <person name="Kato H."/>
            <person name="Tsuji K."/>
            <person name="Harada K."/>
        </authorList>
    </citation>
    <scope>NUCLEOTIDE SEQUENCE [LARGE SCALE GENOMIC DNA]</scope>
    <source>
        <strain evidence="1 2">B9</strain>
    </source>
</reference>
<dbReference type="Gene3D" id="1.10.357.10">
    <property type="entry name" value="Tetracycline Repressor, domain 2"/>
    <property type="match status" value="1"/>
</dbReference>